<dbReference type="RefSeq" id="WP_275845449.1">
    <property type="nucleotide sequence ID" value="NZ_CP135996.1"/>
</dbReference>
<dbReference type="InterPro" id="IPR013118">
    <property type="entry name" value="Mannitol_DH_C"/>
</dbReference>
<keyword evidence="6" id="KW-1185">Reference proteome</keyword>
<evidence type="ECO:0000256" key="2">
    <source>
        <dbReference type="ARBA" id="ARBA00048615"/>
    </source>
</evidence>
<dbReference type="EC" id="1.1.1.-" evidence="5"/>
<keyword evidence="1 5" id="KW-0560">Oxidoreductase</keyword>
<feature type="domain" description="Mannitol dehydrogenase N-terminal" evidence="3">
    <location>
        <begin position="38"/>
        <end position="307"/>
    </location>
</feature>
<dbReference type="InterPro" id="IPR036291">
    <property type="entry name" value="NAD(P)-bd_dom_sf"/>
</dbReference>
<comment type="catalytic activity">
    <reaction evidence="2">
        <text>D-mannitol 1-phosphate + NAD(+) = beta-D-fructose 6-phosphate + NADH + H(+)</text>
        <dbReference type="Rhea" id="RHEA:19661"/>
        <dbReference type="ChEBI" id="CHEBI:15378"/>
        <dbReference type="ChEBI" id="CHEBI:57540"/>
        <dbReference type="ChEBI" id="CHEBI:57634"/>
        <dbReference type="ChEBI" id="CHEBI:57945"/>
        <dbReference type="ChEBI" id="CHEBI:61381"/>
        <dbReference type="EC" id="1.1.1.17"/>
    </reaction>
</comment>
<dbReference type="Gene3D" id="1.10.1040.10">
    <property type="entry name" value="N-(1-d-carboxylethyl)-l-norvaline Dehydrogenase, domain 2"/>
    <property type="match status" value="1"/>
</dbReference>
<dbReference type="PANTHER" id="PTHR43362">
    <property type="entry name" value="MANNITOL DEHYDROGENASE DSF1-RELATED"/>
    <property type="match status" value="1"/>
</dbReference>
<protein>
    <submittedName>
        <fullName evidence="5">Mannitol dehydrogenase family protein</fullName>
        <ecNumber evidence="5">1.1.1.-</ecNumber>
    </submittedName>
</protein>
<dbReference type="Proteomes" id="UP001300604">
    <property type="component" value="Chromosome"/>
</dbReference>
<name>A0AA97DA36_9FIRM</name>
<dbReference type="InterPro" id="IPR008927">
    <property type="entry name" value="6-PGluconate_DH-like_C_sf"/>
</dbReference>
<dbReference type="InterPro" id="IPR050988">
    <property type="entry name" value="Mannitol_DH/Oxidoreductase"/>
</dbReference>
<proteinExistence type="predicted"/>
<reference evidence="6" key="1">
    <citation type="submission" date="2024-06" db="EMBL/GenBank/DDBJ databases">
        <title>Caproicibacterium argilliputei sp. nov, a novel caproic acid producing anaerobic bacterium isolated from pit mud.</title>
        <authorList>
            <person name="Zeng C."/>
        </authorList>
    </citation>
    <scope>NUCLEOTIDE SEQUENCE [LARGE SCALE GENOMIC DNA]</scope>
    <source>
        <strain evidence="6">ZCY20-5</strain>
    </source>
</reference>
<evidence type="ECO:0000256" key="1">
    <source>
        <dbReference type="ARBA" id="ARBA00023002"/>
    </source>
</evidence>
<dbReference type="SUPFAM" id="SSF51735">
    <property type="entry name" value="NAD(P)-binding Rossmann-fold domains"/>
    <property type="match status" value="1"/>
</dbReference>
<reference evidence="5 6" key="2">
    <citation type="submission" date="2024-06" db="EMBL/GenBank/DDBJ databases">
        <title>Caproicibacterium argilliputei sp. nov, a novel caproic acid producing anaerobic bacterium isolated from pit mud.</title>
        <authorList>
            <person name="Xia S."/>
        </authorList>
    </citation>
    <scope>NUCLEOTIDE SEQUENCE [LARGE SCALE GENOMIC DNA]</scope>
    <source>
        <strain evidence="5 6">ZCY20-5</strain>
    </source>
</reference>
<reference evidence="6" key="3">
    <citation type="submission" date="2024-06" db="EMBL/GenBank/DDBJ databases">
        <authorList>
            <person name="Zeng C."/>
        </authorList>
    </citation>
    <scope>NUCLEOTIDE SEQUENCE [LARGE SCALE GENOMIC DNA]</scope>
    <source>
        <strain evidence="6">ZCY20-5</strain>
    </source>
</reference>
<evidence type="ECO:0000259" key="4">
    <source>
        <dbReference type="Pfam" id="PF08125"/>
    </source>
</evidence>
<feature type="domain" description="Mannitol dehydrogenase C-terminal" evidence="4">
    <location>
        <begin position="319"/>
        <end position="507"/>
    </location>
</feature>
<dbReference type="KEGG" id="carl:PXC00_10365"/>
<organism evidence="5 6">
    <name type="scientific">Caproicibacterium argilliputei</name>
    <dbReference type="NCBI Taxonomy" id="3030016"/>
    <lineage>
        <taxon>Bacteria</taxon>
        <taxon>Bacillati</taxon>
        <taxon>Bacillota</taxon>
        <taxon>Clostridia</taxon>
        <taxon>Eubacteriales</taxon>
        <taxon>Oscillospiraceae</taxon>
        <taxon>Caproicibacterium</taxon>
    </lineage>
</organism>
<dbReference type="Pfam" id="PF08125">
    <property type="entry name" value="Mannitol_dh_C"/>
    <property type="match status" value="1"/>
</dbReference>
<dbReference type="Gene3D" id="3.40.50.720">
    <property type="entry name" value="NAD(P)-binding Rossmann-like Domain"/>
    <property type="match status" value="1"/>
</dbReference>
<dbReference type="Pfam" id="PF01232">
    <property type="entry name" value="Mannitol_dh"/>
    <property type="match status" value="1"/>
</dbReference>
<dbReference type="InterPro" id="IPR013131">
    <property type="entry name" value="Mannitol_DH_N"/>
</dbReference>
<dbReference type="EMBL" id="CP135996">
    <property type="protein sequence ID" value="WOC31611.1"/>
    <property type="molecule type" value="Genomic_DNA"/>
</dbReference>
<evidence type="ECO:0000313" key="5">
    <source>
        <dbReference type="EMBL" id="WOC31611.1"/>
    </source>
</evidence>
<accession>A0AA97DA36</accession>
<dbReference type="InterPro" id="IPR013328">
    <property type="entry name" value="6PGD_dom2"/>
</dbReference>
<evidence type="ECO:0000259" key="3">
    <source>
        <dbReference type="Pfam" id="PF01232"/>
    </source>
</evidence>
<dbReference type="GO" id="GO:0008926">
    <property type="term" value="F:mannitol-1-phosphate 5-dehydrogenase activity"/>
    <property type="evidence" value="ECO:0007669"/>
    <property type="project" value="UniProtKB-EC"/>
</dbReference>
<gene>
    <name evidence="5" type="ORF">PXC00_10365</name>
</gene>
<dbReference type="SUPFAM" id="SSF48179">
    <property type="entry name" value="6-phosphogluconate dehydrogenase C-terminal domain-like"/>
    <property type="match status" value="1"/>
</dbReference>
<sequence length="538" mass="58978">MKLKEAALQNTAAWEKAGFDLPHFDRKKVCAQTRKAPKWIHFGAGNIFRAFPANIQQQILNAGKADTGIIVAEGFDYEIIDRMYRPHDNLSVLVTLQADGSIEKTVVGSITESLKVDSADAAEWNRLKEIFCSPSLQMVSFTITEKGYSLVNGKGSFTDAVLQDFQKGPAAPVSYIGKLAALVYARYQNGRLPLALVSMDNCSHNGSKLYSAVSTFSKTWSEAGLTDAGFDAYVNDRMKVSFPWSMIDKITPRPDDSVKEILVKDGFEDVEAEITAKHTYVAPFVNAEETQYLVVEDWFPNGRPNLDAGGVIFTDRETVDKVEKMKVCTCLNPLHTALAIYGCLLGYTLISKEMQDPELKKLVETIGYKEGLPVVVNPGILDPKEFLDTVLRVRIPNPFMPDTPQRIATDTSQKLGIRFGETIKAYLASPTLQVTDLKLIPLVLAGWCRYLLGVDDNGQAFTPSADPLLAENQAHLAGVKLGSKGPFHAALQPILSNVSIFGVDLYEAGLGAQTEAYFAELTTGTGAVRSTLQKYVNA</sequence>
<dbReference type="AlphaFoldDB" id="A0AA97DA36"/>
<dbReference type="PANTHER" id="PTHR43362:SF1">
    <property type="entry name" value="MANNITOL DEHYDROGENASE 2-RELATED"/>
    <property type="match status" value="1"/>
</dbReference>
<evidence type="ECO:0000313" key="6">
    <source>
        <dbReference type="Proteomes" id="UP001300604"/>
    </source>
</evidence>